<name>A0A4R8CPL0_9ACTN</name>
<evidence type="ECO:0000313" key="3">
    <source>
        <dbReference type="Proteomes" id="UP000295146"/>
    </source>
</evidence>
<proteinExistence type="predicted"/>
<evidence type="ECO:0000313" key="2">
    <source>
        <dbReference type="EMBL" id="TDW78045.1"/>
    </source>
</evidence>
<feature type="transmembrane region" description="Helical" evidence="1">
    <location>
        <begin position="56"/>
        <end position="76"/>
    </location>
</feature>
<sequence>MGEPRWVEVRVVGDAGMDEGRCVKAVRQLRKELAGEGLPTQDVKEPGGLAQDDGSIAIAVALVGAGGAVPTLVAVLRDWIQRRKSPGKIVVTLGDDSIELERPTYDERAALLEEFLNRPR</sequence>
<organism evidence="2 3">
    <name type="scientific">Kribbella pratensis</name>
    <dbReference type="NCBI Taxonomy" id="2512112"/>
    <lineage>
        <taxon>Bacteria</taxon>
        <taxon>Bacillati</taxon>
        <taxon>Actinomycetota</taxon>
        <taxon>Actinomycetes</taxon>
        <taxon>Propionibacteriales</taxon>
        <taxon>Kribbellaceae</taxon>
        <taxon>Kribbella</taxon>
    </lineage>
</organism>
<dbReference type="Proteomes" id="UP000295146">
    <property type="component" value="Unassembled WGS sequence"/>
</dbReference>
<protein>
    <submittedName>
        <fullName evidence="2">Uncharacterized protein</fullName>
    </submittedName>
</protein>
<evidence type="ECO:0000256" key="1">
    <source>
        <dbReference type="SAM" id="Phobius"/>
    </source>
</evidence>
<gene>
    <name evidence="2" type="ORF">EV653_3234</name>
</gene>
<dbReference type="InterPro" id="IPR045428">
    <property type="entry name" value="EACC1"/>
</dbReference>
<dbReference type="AlphaFoldDB" id="A0A4R8CPL0"/>
<dbReference type="Pfam" id="PF19953">
    <property type="entry name" value="EACC1"/>
    <property type="match status" value="1"/>
</dbReference>
<comment type="caution">
    <text evidence="2">The sequence shown here is derived from an EMBL/GenBank/DDBJ whole genome shotgun (WGS) entry which is preliminary data.</text>
</comment>
<keyword evidence="3" id="KW-1185">Reference proteome</keyword>
<keyword evidence="1" id="KW-1133">Transmembrane helix</keyword>
<keyword evidence="1" id="KW-0812">Transmembrane</keyword>
<keyword evidence="1" id="KW-0472">Membrane</keyword>
<reference evidence="2 3" key="1">
    <citation type="submission" date="2019-03" db="EMBL/GenBank/DDBJ databases">
        <title>Genomic Encyclopedia of Type Strains, Phase III (KMG-III): the genomes of soil and plant-associated and newly described type strains.</title>
        <authorList>
            <person name="Whitman W."/>
        </authorList>
    </citation>
    <scope>NUCLEOTIDE SEQUENCE [LARGE SCALE GENOMIC DNA]</scope>
    <source>
        <strain evidence="2 3">VKM Ac-2573</strain>
    </source>
</reference>
<dbReference type="EMBL" id="SODP01000001">
    <property type="protein sequence ID" value="TDW78045.1"/>
    <property type="molecule type" value="Genomic_DNA"/>
</dbReference>
<accession>A0A4R8CPL0</accession>